<name>A0ACD1G0H8_9EURO</name>
<accession>A0ACD1G0H8</accession>
<gene>
    <name evidence="1" type="ORF">BO95DRAFT_226952</name>
</gene>
<keyword evidence="2" id="KW-1185">Reference proteome</keyword>
<evidence type="ECO:0000313" key="1">
    <source>
        <dbReference type="EMBL" id="RAH42762.1"/>
    </source>
</evidence>
<sequence>MLSSDVAGTRTCKDRLQSSRLVAWKTDAEARNVNRAPGPASEAIHEASEVGDSSSKGHLLTRAEGRRCFREGGICPRHVNARLVTCLTAETGQGLSRADFSGLPRGRHSAASATGATAGHSVPGSWVFEDQCQCSRRPAGRIRVLRSAVDTDRLQARSIEQL</sequence>
<organism evidence="1 2">
    <name type="scientific">Aspergillus brunneoviolaceus CBS 621.78</name>
    <dbReference type="NCBI Taxonomy" id="1450534"/>
    <lineage>
        <taxon>Eukaryota</taxon>
        <taxon>Fungi</taxon>
        <taxon>Dikarya</taxon>
        <taxon>Ascomycota</taxon>
        <taxon>Pezizomycotina</taxon>
        <taxon>Eurotiomycetes</taxon>
        <taxon>Eurotiomycetidae</taxon>
        <taxon>Eurotiales</taxon>
        <taxon>Aspergillaceae</taxon>
        <taxon>Aspergillus</taxon>
        <taxon>Aspergillus subgen. Circumdati</taxon>
    </lineage>
</organism>
<dbReference type="Proteomes" id="UP000249057">
    <property type="component" value="Unassembled WGS sequence"/>
</dbReference>
<protein>
    <submittedName>
        <fullName evidence="1">Uncharacterized protein</fullName>
    </submittedName>
</protein>
<reference evidence="1" key="1">
    <citation type="submission" date="2018-02" db="EMBL/GenBank/DDBJ databases">
        <title>The genomes of Aspergillus section Nigri reveals drivers in fungal speciation.</title>
        <authorList>
            <consortium name="DOE Joint Genome Institute"/>
            <person name="Vesth T.C."/>
            <person name="Nybo J."/>
            <person name="Theobald S."/>
            <person name="Brandl J."/>
            <person name="Frisvad J.C."/>
            <person name="Nielsen K.F."/>
            <person name="Lyhne E.K."/>
            <person name="Kogle M.E."/>
            <person name="Kuo A."/>
            <person name="Riley R."/>
            <person name="Clum A."/>
            <person name="Nolan M."/>
            <person name="Lipzen A."/>
            <person name="Salamov A."/>
            <person name="Henrissat B."/>
            <person name="Wiebenga A."/>
            <person name="De vries R.P."/>
            <person name="Grigoriev I.V."/>
            <person name="Mortensen U.H."/>
            <person name="Andersen M.R."/>
            <person name="Baker S.E."/>
        </authorList>
    </citation>
    <scope>NUCLEOTIDE SEQUENCE</scope>
    <source>
        <strain evidence="1">CBS 621.78</strain>
    </source>
</reference>
<evidence type="ECO:0000313" key="2">
    <source>
        <dbReference type="Proteomes" id="UP000249057"/>
    </source>
</evidence>
<proteinExistence type="predicted"/>
<dbReference type="EMBL" id="KZ825370">
    <property type="protein sequence ID" value="RAH42762.1"/>
    <property type="molecule type" value="Genomic_DNA"/>
</dbReference>